<organism evidence="11 12">
    <name type="scientific">Fervidibacillus halotolerans</name>
    <dbReference type="NCBI Taxonomy" id="2980027"/>
    <lineage>
        <taxon>Bacteria</taxon>
        <taxon>Bacillati</taxon>
        <taxon>Bacillota</taxon>
        <taxon>Bacilli</taxon>
        <taxon>Bacillales</taxon>
        <taxon>Bacillaceae</taxon>
        <taxon>Fervidibacillus</taxon>
    </lineage>
</organism>
<dbReference type="Pfam" id="PF00672">
    <property type="entry name" value="HAMP"/>
    <property type="match status" value="1"/>
</dbReference>
<dbReference type="Gene3D" id="1.10.287.950">
    <property type="entry name" value="Methyl-accepting chemotaxis protein"/>
    <property type="match status" value="1"/>
</dbReference>
<proteinExistence type="inferred from homology"/>
<dbReference type="KEGG" id="fhl:OE105_02645"/>
<dbReference type="GO" id="GO:0004888">
    <property type="term" value="F:transmembrane signaling receptor activity"/>
    <property type="evidence" value="ECO:0007669"/>
    <property type="project" value="InterPro"/>
</dbReference>
<dbReference type="PROSITE" id="PS50111">
    <property type="entry name" value="CHEMOTAXIS_TRANSDUC_2"/>
    <property type="match status" value="1"/>
</dbReference>
<protein>
    <submittedName>
        <fullName evidence="11">Methyl-accepting chemotaxis protein</fullName>
    </submittedName>
</protein>
<dbReference type="PANTHER" id="PTHR32089:SF112">
    <property type="entry name" value="LYSOZYME-LIKE PROTEIN-RELATED"/>
    <property type="match status" value="1"/>
</dbReference>
<keyword evidence="8" id="KW-0812">Transmembrane</keyword>
<keyword evidence="3 8" id="KW-0472">Membrane</keyword>
<dbReference type="SMART" id="SM00304">
    <property type="entry name" value="HAMP"/>
    <property type="match status" value="1"/>
</dbReference>
<dbReference type="EMBL" id="CP106877">
    <property type="protein sequence ID" value="WAA13043.1"/>
    <property type="molecule type" value="Genomic_DNA"/>
</dbReference>
<dbReference type="Gene3D" id="1.10.8.500">
    <property type="entry name" value="HAMP domain in histidine kinase"/>
    <property type="match status" value="1"/>
</dbReference>
<feature type="domain" description="Methyl-accepting transducer" evidence="9">
    <location>
        <begin position="278"/>
        <end position="514"/>
    </location>
</feature>
<reference evidence="11" key="1">
    <citation type="submission" date="2022-09" db="EMBL/GenBank/DDBJ databases">
        <title>Complete Genomes of Fervidibacillus albus and Fervidibacillus halotolerans isolated from tidal flat sediments.</title>
        <authorList>
            <person name="Kwon K.K."/>
            <person name="Yang S.-H."/>
            <person name="Park M.J."/>
            <person name="Oh H.-M."/>
        </authorList>
    </citation>
    <scope>NUCLEOTIDE SEQUENCE</scope>
    <source>
        <strain evidence="11">MEBiC13594</strain>
    </source>
</reference>
<evidence type="ECO:0000313" key="12">
    <source>
        <dbReference type="Proteomes" id="UP001164726"/>
    </source>
</evidence>
<feature type="domain" description="HAMP" evidence="10">
    <location>
        <begin position="204"/>
        <end position="259"/>
    </location>
</feature>
<feature type="transmembrane region" description="Helical" evidence="8">
    <location>
        <begin position="182"/>
        <end position="203"/>
    </location>
</feature>
<evidence type="ECO:0000256" key="8">
    <source>
        <dbReference type="SAM" id="Phobius"/>
    </source>
</evidence>
<evidence type="ECO:0000256" key="7">
    <source>
        <dbReference type="SAM" id="Coils"/>
    </source>
</evidence>
<evidence type="ECO:0000256" key="5">
    <source>
        <dbReference type="ARBA" id="ARBA00029447"/>
    </source>
</evidence>
<dbReference type="GO" id="GO:0005886">
    <property type="term" value="C:plasma membrane"/>
    <property type="evidence" value="ECO:0007669"/>
    <property type="project" value="UniProtKB-SubCell"/>
</dbReference>
<evidence type="ECO:0000313" key="11">
    <source>
        <dbReference type="EMBL" id="WAA13043.1"/>
    </source>
</evidence>
<dbReference type="AlphaFoldDB" id="A0A9E8M072"/>
<feature type="transmembrane region" description="Helical" evidence="8">
    <location>
        <begin position="7"/>
        <end position="29"/>
    </location>
</feature>
<evidence type="ECO:0000256" key="1">
    <source>
        <dbReference type="ARBA" id="ARBA00004236"/>
    </source>
</evidence>
<evidence type="ECO:0000256" key="2">
    <source>
        <dbReference type="ARBA" id="ARBA00022475"/>
    </source>
</evidence>
<keyword evidence="12" id="KW-1185">Reference proteome</keyword>
<keyword evidence="8" id="KW-1133">Transmembrane helix</keyword>
<evidence type="ECO:0000259" key="9">
    <source>
        <dbReference type="PROSITE" id="PS50111"/>
    </source>
</evidence>
<dbReference type="PROSITE" id="PS50885">
    <property type="entry name" value="HAMP"/>
    <property type="match status" value="1"/>
</dbReference>
<evidence type="ECO:0000256" key="3">
    <source>
        <dbReference type="ARBA" id="ARBA00023136"/>
    </source>
</evidence>
<dbReference type="InterPro" id="IPR004090">
    <property type="entry name" value="Chemotax_Me-accpt_rcpt"/>
</dbReference>
<keyword evidence="2" id="KW-1003">Cell membrane</keyword>
<dbReference type="RefSeq" id="WP_275421183.1">
    <property type="nucleotide sequence ID" value="NZ_CP106877.1"/>
</dbReference>
<dbReference type="SMART" id="SM00283">
    <property type="entry name" value="MA"/>
    <property type="match status" value="1"/>
</dbReference>
<evidence type="ECO:0000259" key="10">
    <source>
        <dbReference type="PROSITE" id="PS50885"/>
    </source>
</evidence>
<accession>A0A9E8M072</accession>
<comment type="subcellular location">
    <subcellularLocation>
        <location evidence="1">Cell membrane</location>
    </subcellularLocation>
</comment>
<dbReference type="Proteomes" id="UP001164726">
    <property type="component" value="Chromosome"/>
</dbReference>
<gene>
    <name evidence="11" type="ORF">OE105_02645</name>
</gene>
<evidence type="ECO:0000256" key="6">
    <source>
        <dbReference type="PROSITE-ProRule" id="PRU00284"/>
    </source>
</evidence>
<dbReference type="PRINTS" id="PR00260">
    <property type="entry name" value="CHEMTRNSDUCR"/>
</dbReference>
<dbReference type="CDD" id="cd06225">
    <property type="entry name" value="HAMP"/>
    <property type="match status" value="1"/>
</dbReference>
<evidence type="ECO:0000256" key="4">
    <source>
        <dbReference type="ARBA" id="ARBA00023224"/>
    </source>
</evidence>
<dbReference type="InterPro" id="IPR004089">
    <property type="entry name" value="MCPsignal_dom"/>
</dbReference>
<comment type="similarity">
    <text evidence="5">Belongs to the methyl-accepting chemotaxis (MCP) protein family.</text>
</comment>
<keyword evidence="4 6" id="KW-0807">Transducer</keyword>
<feature type="coiled-coil region" evidence="7">
    <location>
        <begin position="159"/>
        <end position="186"/>
    </location>
</feature>
<name>A0A9E8M072_9BACI</name>
<keyword evidence="7" id="KW-0175">Coiled coil</keyword>
<sequence>MMTIKRRLTFLLIFMVIGMVMIGGLSIFIQNHQLKKNESFIELLEFQRDLESLQLQLTGISKEERALLLTGNENYTKEIERKTEDVQRIVSSLQSRAKTEQLYEFLQQFDTYFQQYLQLHEESMALYDEGDEKRAKAKHLYDQRTIYETKIEPVIDSMVKVVQQEVENERNNLVSLQNRMELIQILTAIIIITLAISFTIFLMRSILIPMRQMIRQFKEIAAGKGDLTKEIQIKNRNSELGELVFWFNKFLRSLQSIVHTVKRNANDLKAASDKLSKDIEEFTTFTESINQSIVEMADRAQQQRLLSEESASAVQEASKEMATIAQRTTDTLNQTNLVTEKTNAGNTQMLKTVEEMNNIHEQIEKSAERVQSLSEKSKEIGKMTQMIHEISEQTNLLSLNAAIEAARAGDSGKGFAVVAQEIRKLAEQTANFTKQIDETVLIIQKDTFHAAEEMVKTNETVKNGVRNVRSLEKLFTDLKQSMGEINTYIGEITSSSQQISAVTEQVSVSANETASIANKTNDYAQNISIASEKQWNLLKEIDNVLKGLEDYSNNLNQLIGTFKV</sequence>
<dbReference type="Pfam" id="PF00015">
    <property type="entry name" value="MCPsignal"/>
    <property type="match status" value="1"/>
</dbReference>
<dbReference type="PANTHER" id="PTHR32089">
    <property type="entry name" value="METHYL-ACCEPTING CHEMOTAXIS PROTEIN MCPB"/>
    <property type="match status" value="1"/>
</dbReference>
<dbReference type="SUPFAM" id="SSF58104">
    <property type="entry name" value="Methyl-accepting chemotaxis protein (MCP) signaling domain"/>
    <property type="match status" value="1"/>
</dbReference>
<dbReference type="GO" id="GO:0006935">
    <property type="term" value="P:chemotaxis"/>
    <property type="evidence" value="ECO:0007669"/>
    <property type="project" value="InterPro"/>
</dbReference>
<dbReference type="GO" id="GO:0007165">
    <property type="term" value="P:signal transduction"/>
    <property type="evidence" value="ECO:0007669"/>
    <property type="project" value="UniProtKB-KW"/>
</dbReference>
<dbReference type="InterPro" id="IPR003660">
    <property type="entry name" value="HAMP_dom"/>
</dbReference>
<dbReference type="CDD" id="cd11386">
    <property type="entry name" value="MCP_signal"/>
    <property type="match status" value="1"/>
</dbReference>